<accession>A0ABW0NP47</accession>
<dbReference type="CDD" id="cd00383">
    <property type="entry name" value="trans_reg_C"/>
    <property type="match status" value="1"/>
</dbReference>
<evidence type="ECO:0000256" key="1">
    <source>
        <dbReference type="ARBA" id="ARBA00022553"/>
    </source>
</evidence>
<proteinExistence type="predicted"/>
<dbReference type="Pfam" id="PF00072">
    <property type="entry name" value="Response_reg"/>
    <property type="match status" value="1"/>
</dbReference>
<evidence type="ECO:0000259" key="7">
    <source>
        <dbReference type="PROSITE" id="PS51755"/>
    </source>
</evidence>
<dbReference type="Gene3D" id="1.10.10.10">
    <property type="entry name" value="Winged helix-like DNA-binding domain superfamily/Winged helix DNA-binding domain"/>
    <property type="match status" value="1"/>
</dbReference>
<sequence length="232" mass="26131">MRAGARIMVIEDDATVRTVVADHLRAAGCEIAQYADGASALAAVRARIPDLMILDRMLPVLDGDEVCRQVRAFSDVPIIMLTALDSVDDRIAGLEDGADDYLSKPFSLRELQLRVNAQLRRATAATAPLEFTAGRFRVDPAHRRVWVGGREVALTAREYELFLYLVRNAERVVSREEILREVWQWAFGDESTVTVHVRRLREKIETDPRFPCFLTTEWGAGYRLTVAEGVRC</sequence>
<dbReference type="RefSeq" id="WP_386738258.1">
    <property type="nucleotide sequence ID" value="NZ_JBHSMG010000001.1"/>
</dbReference>
<dbReference type="Gene3D" id="6.10.250.690">
    <property type="match status" value="1"/>
</dbReference>
<feature type="modified residue" description="4-aspartylphosphate" evidence="4">
    <location>
        <position position="55"/>
    </location>
</feature>
<keyword evidence="9" id="KW-1185">Reference proteome</keyword>
<dbReference type="InterPro" id="IPR001867">
    <property type="entry name" value="OmpR/PhoB-type_DNA-bd"/>
</dbReference>
<dbReference type="PROSITE" id="PS51755">
    <property type="entry name" value="OMPR_PHOB"/>
    <property type="match status" value="1"/>
</dbReference>
<organism evidence="8 9">
    <name type="scientific">Lysinimonas soli</name>
    <dbReference type="NCBI Taxonomy" id="1074233"/>
    <lineage>
        <taxon>Bacteria</taxon>
        <taxon>Bacillati</taxon>
        <taxon>Actinomycetota</taxon>
        <taxon>Actinomycetes</taxon>
        <taxon>Micrococcales</taxon>
        <taxon>Microbacteriaceae</taxon>
        <taxon>Lysinimonas</taxon>
    </lineage>
</organism>
<dbReference type="InterPro" id="IPR039420">
    <property type="entry name" value="WalR-like"/>
</dbReference>
<dbReference type="SMART" id="SM00448">
    <property type="entry name" value="REC"/>
    <property type="match status" value="1"/>
</dbReference>
<dbReference type="InterPro" id="IPR011006">
    <property type="entry name" value="CheY-like_superfamily"/>
</dbReference>
<protein>
    <submittedName>
        <fullName evidence="8">Response regulator transcription factor</fullName>
    </submittedName>
</protein>
<evidence type="ECO:0000259" key="6">
    <source>
        <dbReference type="PROSITE" id="PS50110"/>
    </source>
</evidence>
<reference evidence="9" key="1">
    <citation type="journal article" date="2019" name="Int. J. Syst. Evol. Microbiol.">
        <title>The Global Catalogue of Microorganisms (GCM) 10K type strain sequencing project: providing services to taxonomists for standard genome sequencing and annotation.</title>
        <authorList>
            <consortium name="The Broad Institute Genomics Platform"/>
            <consortium name="The Broad Institute Genome Sequencing Center for Infectious Disease"/>
            <person name="Wu L."/>
            <person name="Ma J."/>
        </authorList>
    </citation>
    <scope>NUCLEOTIDE SEQUENCE [LARGE SCALE GENOMIC DNA]</scope>
    <source>
        <strain evidence="9">CGMCC 4.6997</strain>
    </source>
</reference>
<evidence type="ECO:0000313" key="9">
    <source>
        <dbReference type="Proteomes" id="UP001596039"/>
    </source>
</evidence>
<keyword evidence="2" id="KW-0902">Two-component regulatory system</keyword>
<dbReference type="InterPro" id="IPR001789">
    <property type="entry name" value="Sig_transdc_resp-reg_receiver"/>
</dbReference>
<keyword evidence="1 4" id="KW-0597">Phosphoprotein</keyword>
<dbReference type="PROSITE" id="PS50110">
    <property type="entry name" value="RESPONSE_REGULATORY"/>
    <property type="match status" value="1"/>
</dbReference>
<dbReference type="Gene3D" id="3.40.50.2300">
    <property type="match status" value="1"/>
</dbReference>
<evidence type="ECO:0000256" key="3">
    <source>
        <dbReference type="ARBA" id="ARBA00023125"/>
    </source>
</evidence>
<evidence type="ECO:0000256" key="4">
    <source>
        <dbReference type="PROSITE-ProRule" id="PRU00169"/>
    </source>
</evidence>
<evidence type="ECO:0000313" key="8">
    <source>
        <dbReference type="EMBL" id="MFC5500664.1"/>
    </source>
</evidence>
<feature type="DNA-binding region" description="OmpR/PhoB-type" evidence="5">
    <location>
        <begin position="128"/>
        <end position="226"/>
    </location>
</feature>
<feature type="domain" description="OmpR/PhoB-type" evidence="7">
    <location>
        <begin position="128"/>
        <end position="226"/>
    </location>
</feature>
<dbReference type="PANTHER" id="PTHR48111:SF40">
    <property type="entry name" value="PHOSPHATE REGULON TRANSCRIPTIONAL REGULATORY PROTEIN PHOB"/>
    <property type="match status" value="1"/>
</dbReference>
<dbReference type="SMART" id="SM00862">
    <property type="entry name" value="Trans_reg_C"/>
    <property type="match status" value="1"/>
</dbReference>
<dbReference type="InterPro" id="IPR036388">
    <property type="entry name" value="WH-like_DNA-bd_sf"/>
</dbReference>
<dbReference type="SUPFAM" id="SSF52172">
    <property type="entry name" value="CheY-like"/>
    <property type="match status" value="1"/>
</dbReference>
<keyword evidence="3 5" id="KW-0238">DNA-binding</keyword>
<gene>
    <name evidence="8" type="ORF">ACFPJ4_00265</name>
</gene>
<dbReference type="Pfam" id="PF00486">
    <property type="entry name" value="Trans_reg_C"/>
    <property type="match status" value="1"/>
</dbReference>
<name>A0ABW0NP47_9MICO</name>
<comment type="caution">
    <text evidence="8">The sequence shown here is derived from an EMBL/GenBank/DDBJ whole genome shotgun (WGS) entry which is preliminary data.</text>
</comment>
<dbReference type="CDD" id="cd17574">
    <property type="entry name" value="REC_OmpR"/>
    <property type="match status" value="1"/>
</dbReference>
<dbReference type="PANTHER" id="PTHR48111">
    <property type="entry name" value="REGULATOR OF RPOS"/>
    <property type="match status" value="1"/>
</dbReference>
<dbReference type="Proteomes" id="UP001596039">
    <property type="component" value="Unassembled WGS sequence"/>
</dbReference>
<feature type="domain" description="Response regulatory" evidence="6">
    <location>
        <begin position="6"/>
        <end position="119"/>
    </location>
</feature>
<evidence type="ECO:0000256" key="2">
    <source>
        <dbReference type="ARBA" id="ARBA00023012"/>
    </source>
</evidence>
<evidence type="ECO:0000256" key="5">
    <source>
        <dbReference type="PROSITE-ProRule" id="PRU01091"/>
    </source>
</evidence>
<dbReference type="EMBL" id="JBHSMG010000001">
    <property type="protein sequence ID" value="MFC5500664.1"/>
    <property type="molecule type" value="Genomic_DNA"/>
</dbReference>